<keyword evidence="1" id="KW-0472">Membrane</keyword>
<protein>
    <submittedName>
        <fullName evidence="2">Uncharacterized protein</fullName>
    </submittedName>
</protein>
<name>A0A1X0AGX4_9MYCO</name>
<keyword evidence="1" id="KW-0812">Transmembrane</keyword>
<evidence type="ECO:0000313" key="3">
    <source>
        <dbReference type="Proteomes" id="UP000192448"/>
    </source>
</evidence>
<dbReference type="EMBL" id="MVHF01000036">
    <property type="protein sequence ID" value="ORA29317.1"/>
    <property type="molecule type" value="Genomic_DNA"/>
</dbReference>
<organism evidence="2 3">
    <name type="scientific">Mycobacterium aquaticum</name>
    <dbReference type="NCBI Taxonomy" id="1927124"/>
    <lineage>
        <taxon>Bacteria</taxon>
        <taxon>Bacillati</taxon>
        <taxon>Actinomycetota</taxon>
        <taxon>Actinomycetes</taxon>
        <taxon>Mycobacteriales</taxon>
        <taxon>Mycobacteriaceae</taxon>
        <taxon>Mycobacterium</taxon>
    </lineage>
</organism>
<feature type="transmembrane region" description="Helical" evidence="1">
    <location>
        <begin position="20"/>
        <end position="36"/>
    </location>
</feature>
<keyword evidence="1" id="KW-1133">Transmembrane helix</keyword>
<gene>
    <name evidence="2" type="ORF">BST13_27440</name>
</gene>
<dbReference type="RefSeq" id="WP_083167746.1">
    <property type="nucleotide sequence ID" value="NZ_MVHF01000036.1"/>
</dbReference>
<evidence type="ECO:0000256" key="1">
    <source>
        <dbReference type="SAM" id="Phobius"/>
    </source>
</evidence>
<comment type="caution">
    <text evidence="2">The sequence shown here is derived from an EMBL/GenBank/DDBJ whole genome shotgun (WGS) entry which is preliminary data.</text>
</comment>
<feature type="transmembrane region" description="Helical" evidence="1">
    <location>
        <begin position="41"/>
        <end position="61"/>
    </location>
</feature>
<dbReference type="Proteomes" id="UP000192448">
    <property type="component" value="Unassembled WGS sequence"/>
</dbReference>
<dbReference type="AlphaFoldDB" id="A0A1X0AGX4"/>
<accession>A0A1X0AGX4</accession>
<reference evidence="2 3" key="1">
    <citation type="submission" date="2017-02" db="EMBL/GenBank/DDBJ databases">
        <title>The new phylogeny of genus Mycobacterium.</title>
        <authorList>
            <person name="Tortoli E."/>
            <person name="Trovato A."/>
            <person name="Cirillo D.M."/>
        </authorList>
    </citation>
    <scope>NUCLEOTIDE SEQUENCE [LARGE SCALE GENOMIC DNA]</scope>
    <source>
        <strain evidence="2 3">RW6</strain>
    </source>
</reference>
<evidence type="ECO:0000313" key="2">
    <source>
        <dbReference type="EMBL" id="ORA29317.1"/>
    </source>
</evidence>
<keyword evidence="3" id="KW-1185">Reference proteome</keyword>
<proteinExistence type="predicted"/>
<dbReference type="STRING" id="1927124.BST13_27440"/>
<sequence>MPTGSGPFIEQLAETLAHHWWIYAAFTVAAVCAAIGRAPRVFLFTMALLTALVAVQIAALGSEFVDEISADASSVLINN</sequence>